<proteinExistence type="predicted"/>
<organism evidence="1 2">
    <name type="scientific">Entomophthora muscae</name>
    <dbReference type="NCBI Taxonomy" id="34485"/>
    <lineage>
        <taxon>Eukaryota</taxon>
        <taxon>Fungi</taxon>
        <taxon>Fungi incertae sedis</taxon>
        <taxon>Zoopagomycota</taxon>
        <taxon>Entomophthoromycotina</taxon>
        <taxon>Entomophthoromycetes</taxon>
        <taxon>Entomophthorales</taxon>
        <taxon>Entomophthoraceae</taxon>
        <taxon>Entomophthora</taxon>
    </lineage>
</organism>
<keyword evidence="2" id="KW-1185">Reference proteome</keyword>
<evidence type="ECO:0000313" key="1">
    <source>
        <dbReference type="EMBL" id="KAJ9086824.1"/>
    </source>
</evidence>
<dbReference type="EC" id="1.1.1.8" evidence="1"/>
<comment type="caution">
    <text evidence="1">The sequence shown here is derived from an EMBL/GenBank/DDBJ whole genome shotgun (WGS) entry which is preliminary data.</text>
</comment>
<protein>
    <submittedName>
        <fullName evidence="1">UBX domain protein Ubx2</fullName>
        <ecNumber evidence="1">1.1.1.8</ecNumber>
    </submittedName>
</protein>
<dbReference type="EMBL" id="QTSX02000693">
    <property type="protein sequence ID" value="KAJ9086824.1"/>
    <property type="molecule type" value="Genomic_DNA"/>
</dbReference>
<dbReference type="Proteomes" id="UP001165960">
    <property type="component" value="Unassembled WGS sequence"/>
</dbReference>
<gene>
    <name evidence="1" type="primary">ubx2_1</name>
    <name evidence="1" type="ORF">DSO57_1039537</name>
</gene>
<sequence length="421" mass="47632">MLKNDFVQPEFTAPSDLQNLEDPFIFSDQESSHQENRTEAASAENSQISGNQPNIPPISELFADDPAVLDLSSRERERNGGFISSVGRVDRNQPYIYQEAVYQPMTPWRDTPIRRAEHGPSSLPVRFRKASDEVAAHITLNDARRSAKRKNKFVLVAVFNFGNQQFMADILTLWDDKTLRKVLKDHFIVVQYHVDSTPGRDFCNFYPVRAYPHIAIIDPRTGERLKYWSKRFTVHSFTLQLKQFLNNNSLTGKLEYPSVQPAFSKEVDEMSEQEQLEAAIQASLGPSAAPAADPYESHVHILSDDDDIEDCVEPMEDDYEAASLSPQEIIQSLSPQDIPDASPEQASTRIQFRFPDGSRKVKCLSVDLLISSLYQYSKLFVPETAQDLELVCIREPLSTKLNESLLQAGLENSAITVTFIE</sequence>
<reference evidence="1" key="1">
    <citation type="submission" date="2022-04" db="EMBL/GenBank/DDBJ databases">
        <title>Genome of the entomopathogenic fungus Entomophthora muscae.</title>
        <authorList>
            <person name="Elya C."/>
            <person name="Lovett B.R."/>
            <person name="Lee E."/>
            <person name="Macias A.M."/>
            <person name="Hajek A.E."/>
            <person name="De Bivort B.L."/>
            <person name="Kasson M.T."/>
            <person name="De Fine Licht H.H."/>
            <person name="Stajich J.E."/>
        </authorList>
    </citation>
    <scope>NUCLEOTIDE SEQUENCE</scope>
    <source>
        <strain evidence="1">Berkeley</strain>
    </source>
</reference>
<evidence type="ECO:0000313" key="2">
    <source>
        <dbReference type="Proteomes" id="UP001165960"/>
    </source>
</evidence>
<accession>A0ACC2UIV1</accession>
<name>A0ACC2UIV1_9FUNG</name>
<keyword evidence="1" id="KW-0560">Oxidoreductase</keyword>